<dbReference type="InterPro" id="IPR031100">
    <property type="entry name" value="LOG_fam"/>
</dbReference>
<dbReference type="Proteomes" id="UP000006695">
    <property type="component" value="Chromosome"/>
</dbReference>
<dbReference type="SUPFAM" id="SSF102405">
    <property type="entry name" value="MCP/YpsA-like"/>
    <property type="match status" value="1"/>
</dbReference>
<dbReference type="AlphaFoldDB" id="A5G7U5"/>
<dbReference type="PANTHER" id="PTHR43393:SF2">
    <property type="entry name" value="CYTOKININ RIBOSIDE 5'-MONOPHOSPHATE PHOSPHORIBOHYDROLASE"/>
    <property type="match status" value="1"/>
</dbReference>
<dbReference type="Pfam" id="PF03641">
    <property type="entry name" value="Lysine_decarbox"/>
    <property type="match status" value="1"/>
</dbReference>
<dbReference type="HOGENOM" id="CLU_058336_0_2_7"/>
<dbReference type="STRING" id="351605.Gura_3710"/>
<keyword evidence="5" id="KW-1185">Reference proteome</keyword>
<proteinExistence type="predicted"/>
<sequence length="351" mass="39999">MQLRFNRTNGEIDTLIDSLIEKADGVHHPVLVREMVISALKAGQDTDYLADLKLLNNTMKEMRYTNRVFAPYRQKKKVTIFGSARTEPHEESYQKCVSFSRRLADKGYMIITGGGPGIMQAGNEGAGSENSFAVNIRLPFEQAPNRVMLANPRLITYKYFFNRKVAFVKEADALAVFPGGFGTLDEAMEVFTLIQTGKTSPKPLVLIDDSDGYWEQWFKFIKERMLGKGFISAEDFSIFTITRSEEEAVKVIEDFYRNYHSLRFVDGRLIIRLNMELSKANIEELENEFPELHHAGTKIVPTAPLPEEADEPDLLRLPRIALQFDHQHYGLLMAFIGRINTFESPPDSCKQ</sequence>
<evidence type="ECO:0000256" key="3">
    <source>
        <dbReference type="ARBA" id="ARBA00031983"/>
    </source>
</evidence>
<organism evidence="4 5">
    <name type="scientific">Geotalea uraniireducens (strain Rf4)</name>
    <name type="common">Geobacter uraniireducens</name>
    <dbReference type="NCBI Taxonomy" id="351605"/>
    <lineage>
        <taxon>Bacteria</taxon>
        <taxon>Pseudomonadati</taxon>
        <taxon>Thermodesulfobacteriota</taxon>
        <taxon>Desulfuromonadia</taxon>
        <taxon>Geobacterales</taxon>
        <taxon>Geobacteraceae</taxon>
        <taxon>Geotalea</taxon>
    </lineage>
</organism>
<evidence type="ECO:0000313" key="4">
    <source>
        <dbReference type="EMBL" id="ABQ27863.1"/>
    </source>
</evidence>
<dbReference type="InterPro" id="IPR005269">
    <property type="entry name" value="LOG"/>
</dbReference>
<evidence type="ECO:0000256" key="1">
    <source>
        <dbReference type="ARBA" id="ARBA00000274"/>
    </source>
</evidence>
<dbReference type="Gene3D" id="3.40.50.450">
    <property type="match status" value="1"/>
</dbReference>
<evidence type="ECO:0000313" key="5">
    <source>
        <dbReference type="Proteomes" id="UP000006695"/>
    </source>
</evidence>
<dbReference type="PANTHER" id="PTHR43393">
    <property type="entry name" value="CYTOKININ RIBOSIDE 5'-MONOPHOSPHATE PHOSPHORIBOHYDROLASE"/>
    <property type="match status" value="1"/>
</dbReference>
<dbReference type="KEGG" id="gur:Gura_3710"/>
<dbReference type="GO" id="GO:0009691">
    <property type="term" value="P:cytokinin biosynthetic process"/>
    <property type="evidence" value="ECO:0007669"/>
    <property type="project" value="InterPro"/>
</dbReference>
<gene>
    <name evidence="4" type="ordered locus">Gura_3710</name>
</gene>
<dbReference type="FunFam" id="3.40.50.450:FF:000027">
    <property type="entry name" value="Possible lysine decarboxylase"/>
    <property type="match status" value="1"/>
</dbReference>
<evidence type="ECO:0000256" key="2">
    <source>
        <dbReference type="ARBA" id="ARBA00011985"/>
    </source>
</evidence>
<dbReference type="GO" id="GO:0008714">
    <property type="term" value="F:AMP nucleosidase activity"/>
    <property type="evidence" value="ECO:0007669"/>
    <property type="project" value="UniProtKB-EC"/>
</dbReference>
<reference evidence="4 5" key="1">
    <citation type="submission" date="2007-05" db="EMBL/GenBank/DDBJ databases">
        <title>Complete sequence of Geobacter uraniireducens Rf4.</title>
        <authorList>
            <consortium name="US DOE Joint Genome Institute"/>
            <person name="Copeland A."/>
            <person name="Lucas S."/>
            <person name="Lapidus A."/>
            <person name="Barry K."/>
            <person name="Detter J.C."/>
            <person name="Glavina del Rio T."/>
            <person name="Hammon N."/>
            <person name="Israni S."/>
            <person name="Dalin E."/>
            <person name="Tice H."/>
            <person name="Pitluck S."/>
            <person name="Chertkov O."/>
            <person name="Brettin T."/>
            <person name="Bruce D."/>
            <person name="Han C."/>
            <person name="Schmutz J."/>
            <person name="Larimer F."/>
            <person name="Land M."/>
            <person name="Hauser L."/>
            <person name="Kyrpides N."/>
            <person name="Mikhailova N."/>
            <person name="Shelobolina E."/>
            <person name="Aklujkar M."/>
            <person name="Lovley D."/>
            <person name="Richardson P."/>
        </authorList>
    </citation>
    <scope>NUCLEOTIDE SEQUENCE [LARGE SCALE GENOMIC DNA]</scope>
    <source>
        <strain evidence="4 5">Rf4</strain>
    </source>
</reference>
<dbReference type="EC" id="3.2.2.4" evidence="2"/>
<protein>
    <recommendedName>
        <fullName evidence="3">AMP nucleosidase</fullName>
        <ecNumber evidence="2">3.2.2.4</ecNumber>
    </recommendedName>
    <alternativeName>
        <fullName evidence="3">AMP nucleosidase</fullName>
    </alternativeName>
</protein>
<comment type="catalytic activity">
    <reaction evidence="1">
        <text>AMP + H2O = D-ribose 5-phosphate + adenine</text>
        <dbReference type="Rhea" id="RHEA:20129"/>
        <dbReference type="ChEBI" id="CHEBI:15377"/>
        <dbReference type="ChEBI" id="CHEBI:16708"/>
        <dbReference type="ChEBI" id="CHEBI:78346"/>
        <dbReference type="ChEBI" id="CHEBI:456215"/>
        <dbReference type="EC" id="3.2.2.4"/>
    </reaction>
</comment>
<accession>A5G7U5</accession>
<dbReference type="NCBIfam" id="TIGR00730">
    <property type="entry name" value="Rossman fold protein, TIGR00730 family"/>
    <property type="match status" value="1"/>
</dbReference>
<dbReference type="RefSeq" id="WP_011940514.1">
    <property type="nucleotide sequence ID" value="NC_009483.1"/>
</dbReference>
<dbReference type="EMBL" id="CP000698">
    <property type="protein sequence ID" value="ABQ27863.1"/>
    <property type="molecule type" value="Genomic_DNA"/>
</dbReference>
<dbReference type="InterPro" id="IPR052341">
    <property type="entry name" value="LOG_family_nucleotidases"/>
</dbReference>
<dbReference type="OrthoDB" id="9801098at2"/>
<name>A5G7U5_GEOUR</name>
<dbReference type="GO" id="GO:0005829">
    <property type="term" value="C:cytosol"/>
    <property type="evidence" value="ECO:0007669"/>
    <property type="project" value="TreeGrafter"/>
</dbReference>